<keyword evidence="2" id="KW-1185">Reference proteome</keyword>
<keyword evidence="1" id="KW-0808">Transferase</keyword>
<reference evidence="1 2" key="1">
    <citation type="submission" date="2014-03" db="EMBL/GenBank/DDBJ databases">
        <title>Genomics of Bifidobacteria.</title>
        <authorList>
            <person name="Ventura M."/>
            <person name="Milani C."/>
            <person name="Lugli G.A."/>
        </authorList>
    </citation>
    <scope>NUCLEOTIDE SEQUENCE [LARGE SCALE GENOMIC DNA]</scope>
    <source>
        <strain evidence="1 2">DSM 23968</strain>
    </source>
</reference>
<keyword evidence="1" id="KW-0489">Methyltransferase</keyword>
<dbReference type="GO" id="GO:0032259">
    <property type="term" value="P:methylation"/>
    <property type="evidence" value="ECO:0007669"/>
    <property type="project" value="UniProtKB-KW"/>
</dbReference>
<dbReference type="GO" id="GO:0009007">
    <property type="term" value="F:site-specific DNA-methyltransferase (adenine-specific) activity"/>
    <property type="evidence" value="ECO:0007669"/>
    <property type="project" value="InterPro"/>
</dbReference>
<proteinExistence type="predicted"/>
<protein>
    <submittedName>
        <fullName evidence="1">N-6-adenine-methyltransferase</fullName>
    </submittedName>
</protein>
<sequence length="193" mass="21678">MTAGRQPVSVTKHWCTPQKYVDAVTEVFGGTIDLDPCSNEYSTVNARVEYRLPEHDGLRDSWDYPRIYVNPPYGRDKEHGTTIADWFVRIAEAARNGSEVMALVPVATNTAHWKEYVYPVASAVCFLYDTRLHFVINGNEDTKGAPMSCAMIYYGNHPQEFGRVFSRYGAVVFLNDAVMPKTVNGKIVDAALF</sequence>
<dbReference type="InterPro" id="IPR008593">
    <property type="entry name" value="Dam_MeTrfase"/>
</dbReference>
<dbReference type="EMBL" id="JGZP01000014">
    <property type="protein sequence ID" value="KFI97003.1"/>
    <property type="molecule type" value="Genomic_DNA"/>
</dbReference>
<dbReference type="AlphaFoldDB" id="A0A087DNA3"/>
<dbReference type="Proteomes" id="UP000029004">
    <property type="component" value="Unassembled WGS sequence"/>
</dbReference>
<evidence type="ECO:0000313" key="2">
    <source>
        <dbReference type="Proteomes" id="UP000029004"/>
    </source>
</evidence>
<dbReference type="Pfam" id="PF05869">
    <property type="entry name" value="Dam"/>
    <property type="match status" value="1"/>
</dbReference>
<accession>A0A087DNA3</accession>
<organism evidence="1 2">
    <name type="scientific">Bifidobacterium stellenboschense</name>
    <dbReference type="NCBI Taxonomy" id="762211"/>
    <lineage>
        <taxon>Bacteria</taxon>
        <taxon>Bacillati</taxon>
        <taxon>Actinomycetota</taxon>
        <taxon>Actinomycetes</taxon>
        <taxon>Bifidobacteriales</taxon>
        <taxon>Bifidobacteriaceae</taxon>
        <taxon>Bifidobacterium</taxon>
    </lineage>
</organism>
<name>A0A087DNA3_9BIFI</name>
<dbReference type="OrthoDB" id="189843at2"/>
<evidence type="ECO:0000313" key="1">
    <source>
        <dbReference type="EMBL" id="KFI97003.1"/>
    </source>
</evidence>
<dbReference type="PROSITE" id="PS00092">
    <property type="entry name" value="N6_MTASE"/>
    <property type="match status" value="1"/>
</dbReference>
<dbReference type="eggNOG" id="COG1196">
    <property type="taxonomic scope" value="Bacteria"/>
</dbReference>
<comment type="caution">
    <text evidence="1">The sequence shown here is derived from an EMBL/GenBank/DDBJ whole genome shotgun (WGS) entry which is preliminary data.</text>
</comment>
<gene>
    <name evidence="1" type="ORF">BSTEL_1914</name>
</gene>
<dbReference type="GO" id="GO:0003677">
    <property type="term" value="F:DNA binding"/>
    <property type="evidence" value="ECO:0007669"/>
    <property type="project" value="InterPro"/>
</dbReference>
<dbReference type="InterPro" id="IPR002052">
    <property type="entry name" value="DNA_methylase_N6_adenine_CS"/>
</dbReference>
<dbReference type="GO" id="GO:0009307">
    <property type="term" value="P:DNA restriction-modification system"/>
    <property type="evidence" value="ECO:0007669"/>
    <property type="project" value="InterPro"/>
</dbReference>
<dbReference type="RefSeq" id="WP_034528955.1">
    <property type="nucleotide sequence ID" value="NZ_JGZP01000014.1"/>
</dbReference>